<accession>A0ABQ9JI22</accession>
<feature type="region of interest" description="Disordered" evidence="1">
    <location>
        <begin position="53"/>
        <end position="74"/>
    </location>
</feature>
<evidence type="ECO:0000313" key="3">
    <source>
        <dbReference type="Proteomes" id="UP001162164"/>
    </source>
</evidence>
<dbReference type="EMBL" id="JAPWTJ010000505">
    <property type="protein sequence ID" value="KAJ8977838.1"/>
    <property type="molecule type" value="Genomic_DNA"/>
</dbReference>
<protein>
    <submittedName>
        <fullName evidence="2">Uncharacterized protein</fullName>
    </submittedName>
</protein>
<keyword evidence="3" id="KW-1185">Reference proteome</keyword>
<organism evidence="2 3">
    <name type="scientific">Molorchus minor</name>
    <dbReference type="NCBI Taxonomy" id="1323400"/>
    <lineage>
        <taxon>Eukaryota</taxon>
        <taxon>Metazoa</taxon>
        <taxon>Ecdysozoa</taxon>
        <taxon>Arthropoda</taxon>
        <taxon>Hexapoda</taxon>
        <taxon>Insecta</taxon>
        <taxon>Pterygota</taxon>
        <taxon>Neoptera</taxon>
        <taxon>Endopterygota</taxon>
        <taxon>Coleoptera</taxon>
        <taxon>Polyphaga</taxon>
        <taxon>Cucujiformia</taxon>
        <taxon>Chrysomeloidea</taxon>
        <taxon>Cerambycidae</taxon>
        <taxon>Lamiinae</taxon>
        <taxon>Monochamini</taxon>
        <taxon>Molorchus</taxon>
    </lineage>
</organism>
<reference evidence="2" key="1">
    <citation type="journal article" date="2023" name="Insect Mol. Biol.">
        <title>Genome sequencing provides insights into the evolution of gene families encoding plant cell wall-degrading enzymes in longhorned beetles.</title>
        <authorList>
            <person name="Shin N.R."/>
            <person name="Okamura Y."/>
            <person name="Kirsch R."/>
            <person name="Pauchet Y."/>
        </authorList>
    </citation>
    <scope>NUCLEOTIDE SEQUENCE</scope>
    <source>
        <strain evidence="2">MMC_N1</strain>
    </source>
</reference>
<dbReference type="Proteomes" id="UP001162164">
    <property type="component" value="Unassembled WGS sequence"/>
</dbReference>
<sequence>MGIYPIQNIRSRIVGQQDARIERENEVGNMQRGAVLQRSKYLYRRPPTCTLPNGSHSPILYSETKSSIPELEKW</sequence>
<proteinExistence type="predicted"/>
<comment type="caution">
    <text evidence="2">The sequence shown here is derived from an EMBL/GenBank/DDBJ whole genome shotgun (WGS) entry which is preliminary data.</text>
</comment>
<evidence type="ECO:0000313" key="2">
    <source>
        <dbReference type="EMBL" id="KAJ8977838.1"/>
    </source>
</evidence>
<name>A0ABQ9JI22_9CUCU</name>
<evidence type="ECO:0000256" key="1">
    <source>
        <dbReference type="SAM" id="MobiDB-lite"/>
    </source>
</evidence>
<gene>
    <name evidence="2" type="ORF">NQ317_007966</name>
</gene>